<proteinExistence type="predicted"/>
<name>A0A8B9BYN3_9AVES</name>
<reference evidence="1" key="1">
    <citation type="submission" date="2025-08" db="UniProtKB">
        <authorList>
            <consortium name="Ensembl"/>
        </authorList>
    </citation>
    <scope>IDENTIFICATION</scope>
</reference>
<sequence>MFITVKHLKTCRFSAAAFTPTSSRKVLSWNLRHFTRNTKFHKLFWRRTTCYLNKLFLCIITKFKHIVIGEPLSIGVVRFVIKTQRTAEIQVCGKFSCNTRKPYFSFSFTFAFYKSEP</sequence>
<evidence type="ECO:0000313" key="1">
    <source>
        <dbReference type="Ensembl" id="ENSABRP00000011727.1"/>
    </source>
</evidence>
<reference evidence="1" key="2">
    <citation type="submission" date="2025-09" db="UniProtKB">
        <authorList>
            <consortium name="Ensembl"/>
        </authorList>
    </citation>
    <scope>IDENTIFICATION</scope>
</reference>
<evidence type="ECO:0000313" key="2">
    <source>
        <dbReference type="Proteomes" id="UP000694426"/>
    </source>
</evidence>
<keyword evidence="2" id="KW-1185">Reference proteome</keyword>
<accession>A0A8B9BYN3</accession>
<protein>
    <submittedName>
        <fullName evidence="1">Uncharacterized protein</fullName>
    </submittedName>
</protein>
<dbReference type="AlphaFoldDB" id="A0A8B9BYN3"/>
<dbReference type="Proteomes" id="UP000694426">
    <property type="component" value="Unplaced"/>
</dbReference>
<dbReference type="Ensembl" id="ENSABRT00000016757.1">
    <property type="protein sequence ID" value="ENSABRP00000011727.1"/>
    <property type="gene ID" value="ENSABRG00000010496.1"/>
</dbReference>
<organism evidence="1 2">
    <name type="scientific">Anser brachyrhynchus</name>
    <name type="common">Pink-footed goose</name>
    <dbReference type="NCBI Taxonomy" id="132585"/>
    <lineage>
        <taxon>Eukaryota</taxon>
        <taxon>Metazoa</taxon>
        <taxon>Chordata</taxon>
        <taxon>Craniata</taxon>
        <taxon>Vertebrata</taxon>
        <taxon>Euteleostomi</taxon>
        <taxon>Archelosauria</taxon>
        <taxon>Archosauria</taxon>
        <taxon>Dinosauria</taxon>
        <taxon>Saurischia</taxon>
        <taxon>Theropoda</taxon>
        <taxon>Coelurosauria</taxon>
        <taxon>Aves</taxon>
        <taxon>Neognathae</taxon>
        <taxon>Galloanserae</taxon>
        <taxon>Anseriformes</taxon>
        <taxon>Anatidae</taxon>
        <taxon>Anserinae</taxon>
        <taxon>Anser</taxon>
    </lineage>
</organism>